<accession>A0A0C2JAT7</accession>
<organism evidence="1 2">
    <name type="scientific">Thelohanellus kitauei</name>
    <name type="common">Myxosporean</name>
    <dbReference type="NCBI Taxonomy" id="669202"/>
    <lineage>
        <taxon>Eukaryota</taxon>
        <taxon>Metazoa</taxon>
        <taxon>Cnidaria</taxon>
        <taxon>Myxozoa</taxon>
        <taxon>Myxosporea</taxon>
        <taxon>Bivalvulida</taxon>
        <taxon>Platysporina</taxon>
        <taxon>Myxobolidae</taxon>
        <taxon>Thelohanellus</taxon>
    </lineage>
</organism>
<gene>
    <name evidence="1" type="ORF">RF11_08306</name>
</gene>
<dbReference type="AlphaFoldDB" id="A0A0C2JAT7"/>
<reference evidence="1 2" key="1">
    <citation type="journal article" date="2014" name="Genome Biol. Evol.">
        <title>The genome of the myxosporean Thelohanellus kitauei shows adaptations to nutrient acquisition within its fish host.</title>
        <authorList>
            <person name="Yang Y."/>
            <person name="Xiong J."/>
            <person name="Zhou Z."/>
            <person name="Huo F."/>
            <person name="Miao W."/>
            <person name="Ran C."/>
            <person name="Liu Y."/>
            <person name="Zhang J."/>
            <person name="Feng J."/>
            <person name="Wang M."/>
            <person name="Wang M."/>
            <person name="Wang L."/>
            <person name="Yao B."/>
        </authorList>
    </citation>
    <scope>NUCLEOTIDE SEQUENCE [LARGE SCALE GENOMIC DNA]</scope>
    <source>
        <strain evidence="1">Wuqing</strain>
    </source>
</reference>
<evidence type="ECO:0000313" key="2">
    <source>
        <dbReference type="Proteomes" id="UP000031668"/>
    </source>
</evidence>
<dbReference type="Proteomes" id="UP000031668">
    <property type="component" value="Unassembled WGS sequence"/>
</dbReference>
<sequence length="111" mass="12819">MCHDEEKGLIYVFTSQYLINNTADFSLYLVELDKQRITRLIHGNKKHRGIVNHLICNSGILVFTIQDYSGIWTRYHEDAQIVYDNVGNVFEVLMSDDNPTDIALLTEDNIV</sequence>
<evidence type="ECO:0000313" key="1">
    <source>
        <dbReference type="EMBL" id="KII74974.1"/>
    </source>
</evidence>
<name>A0A0C2JAT7_THEKT</name>
<keyword evidence="2" id="KW-1185">Reference proteome</keyword>
<dbReference type="EMBL" id="JWZT01000121">
    <property type="protein sequence ID" value="KII74974.1"/>
    <property type="molecule type" value="Genomic_DNA"/>
</dbReference>
<protein>
    <submittedName>
        <fullName evidence="1">Uncharacterized protein</fullName>
    </submittedName>
</protein>
<proteinExistence type="predicted"/>
<comment type="caution">
    <text evidence="1">The sequence shown here is derived from an EMBL/GenBank/DDBJ whole genome shotgun (WGS) entry which is preliminary data.</text>
</comment>